<dbReference type="Proteomes" id="UP000015104">
    <property type="component" value="Unassembled WGS sequence"/>
</dbReference>
<dbReference type="EMBL" id="CAEY01000920">
    <property type="status" value="NOT_ANNOTATED_CDS"/>
    <property type="molecule type" value="Genomic_DNA"/>
</dbReference>
<evidence type="ECO:0000313" key="2">
    <source>
        <dbReference type="EnsemblMetazoa" id="tetur32g00800.1"/>
    </source>
</evidence>
<organism evidence="2 3">
    <name type="scientific">Tetranychus urticae</name>
    <name type="common">Two-spotted spider mite</name>
    <dbReference type="NCBI Taxonomy" id="32264"/>
    <lineage>
        <taxon>Eukaryota</taxon>
        <taxon>Metazoa</taxon>
        <taxon>Ecdysozoa</taxon>
        <taxon>Arthropoda</taxon>
        <taxon>Chelicerata</taxon>
        <taxon>Arachnida</taxon>
        <taxon>Acari</taxon>
        <taxon>Acariformes</taxon>
        <taxon>Trombidiformes</taxon>
        <taxon>Prostigmata</taxon>
        <taxon>Eleutherengona</taxon>
        <taxon>Raphignathae</taxon>
        <taxon>Tetranychoidea</taxon>
        <taxon>Tetranychidae</taxon>
        <taxon>Tetranychus</taxon>
    </lineage>
</organism>
<sequence length="241" mass="27340">MDSRHKIRKHVNDLNDPVYNTPNPGCSPPVTRSAKLSTSSSSSSPVPVTGTAISSTTIKHVSIYTEKKKKVRRSLTRSLTRSPTPIKYDYDIYKKRSPTFGRRCPVLNRRPRGSKSDIDNRSKSTNRQEQVTTSQTSSTGNSNRNGKPRKVNFDNETMKPVSSRISSGSSKGRSIVWDNPSYFQHDDRESQLDGKKVSRKRKPRQSPFRWQHDLFEDDGSPLEKAELMNQRKEAKLSVSDD</sequence>
<reference evidence="2" key="2">
    <citation type="submission" date="2015-06" db="UniProtKB">
        <authorList>
            <consortium name="EnsemblMetazoa"/>
        </authorList>
    </citation>
    <scope>IDENTIFICATION</scope>
</reference>
<evidence type="ECO:0000256" key="1">
    <source>
        <dbReference type="SAM" id="MobiDB-lite"/>
    </source>
</evidence>
<feature type="compositionally biased region" description="Low complexity" evidence="1">
    <location>
        <begin position="132"/>
        <end position="145"/>
    </location>
</feature>
<protein>
    <submittedName>
        <fullName evidence="2">Uncharacterized protein</fullName>
    </submittedName>
</protein>
<accession>T1L1T7</accession>
<proteinExistence type="predicted"/>
<dbReference type="HOGENOM" id="CLU_1153011_0_0_1"/>
<feature type="compositionally biased region" description="Low complexity" evidence="1">
    <location>
        <begin position="37"/>
        <end position="49"/>
    </location>
</feature>
<feature type="compositionally biased region" description="Basic and acidic residues" evidence="1">
    <location>
        <begin position="184"/>
        <end position="196"/>
    </location>
</feature>
<name>T1L1T7_TETUR</name>
<evidence type="ECO:0000313" key="3">
    <source>
        <dbReference type="Proteomes" id="UP000015104"/>
    </source>
</evidence>
<reference evidence="3" key="1">
    <citation type="submission" date="2011-08" db="EMBL/GenBank/DDBJ databases">
        <authorList>
            <person name="Rombauts S."/>
        </authorList>
    </citation>
    <scope>NUCLEOTIDE SEQUENCE</scope>
    <source>
        <strain evidence="3">London</strain>
    </source>
</reference>
<keyword evidence="3" id="KW-1185">Reference proteome</keyword>
<feature type="compositionally biased region" description="Low complexity" evidence="1">
    <location>
        <begin position="162"/>
        <end position="175"/>
    </location>
</feature>
<dbReference type="EnsemblMetazoa" id="tetur32g00800.1">
    <property type="protein sequence ID" value="tetur32g00800.1"/>
    <property type="gene ID" value="tetur32g00800"/>
</dbReference>
<feature type="region of interest" description="Disordered" evidence="1">
    <location>
        <begin position="1"/>
        <end position="53"/>
    </location>
</feature>
<dbReference type="AlphaFoldDB" id="T1L1T7"/>
<feature type="region of interest" description="Disordered" evidence="1">
    <location>
        <begin position="100"/>
        <end position="217"/>
    </location>
</feature>